<dbReference type="EMBL" id="CM042046">
    <property type="protein sequence ID" value="KAI3676787.1"/>
    <property type="molecule type" value="Genomic_DNA"/>
</dbReference>
<accession>A0ACB8XYM9</accession>
<evidence type="ECO:0000313" key="1">
    <source>
        <dbReference type="EMBL" id="KAI3676787.1"/>
    </source>
</evidence>
<comment type="caution">
    <text evidence="1">The sequence shown here is derived from an EMBL/GenBank/DDBJ whole genome shotgun (WGS) entry which is preliminary data.</text>
</comment>
<dbReference type="Proteomes" id="UP001056120">
    <property type="component" value="Linkage Group LG29"/>
</dbReference>
<organism evidence="1 2">
    <name type="scientific">Smallanthus sonchifolius</name>
    <dbReference type="NCBI Taxonomy" id="185202"/>
    <lineage>
        <taxon>Eukaryota</taxon>
        <taxon>Viridiplantae</taxon>
        <taxon>Streptophyta</taxon>
        <taxon>Embryophyta</taxon>
        <taxon>Tracheophyta</taxon>
        <taxon>Spermatophyta</taxon>
        <taxon>Magnoliopsida</taxon>
        <taxon>eudicotyledons</taxon>
        <taxon>Gunneridae</taxon>
        <taxon>Pentapetalae</taxon>
        <taxon>asterids</taxon>
        <taxon>campanulids</taxon>
        <taxon>Asterales</taxon>
        <taxon>Asteraceae</taxon>
        <taxon>Asteroideae</taxon>
        <taxon>Heliantheae alliance</taxon>
        <taxon>Millerieae</taxon>
        <taxon>Smallanthus</taxon>
    </lineage>
</organism>
<sequence>MEGLFQHHHNKENIPPFFTISKSFDNKLGAKMTLKKKKKYRKPLADITNLFVDSLNQSPVISPAVFRPQSCSVFRSADGEGRCRSLSHGINEDTVILVCDLNDIQVSVGK</sequence>
<reference evidence="1 2" key="2">
    <citation type="journal article" date="2022" name="Mol. Ecol. Resour.">
        <title>The genomes of chicory, endive, great burdock and yacon provide insights into Asteraceae paleo-polyploidization history and plant inulin production.</title>
        <authorList>
            <person name="Fan W."/>
            <person name="Wang S."/>
            <person name="Wang H."/>
            <person name="Wang A."/>
            <person name="Jiang F."/>
            <person name="Liu H."/>
            <person name="Zhao H."/>
            <person name="Xu D."/>
            <person name="Zhang Y."/>
        </authorList>
    </citation>
    <scope>NUCLEOTIDE SEQUENCE [LARGE SCALE GENOMIC DNA]</scope>
    <source>
        <strain evidence="2">cv. Yunnan</strain>
        <tissue evidence="1">Leaves</tissue>
    </source>
</reference>
<gene>
    <name evidence="1" type="ORF">L1987_86400</name>
</gene>
<protein>
    <submittedName>
        <fullName evidence="1">Uncharacterized protein</fullName>
    </submittedName>
</protein>
<reference evidence="2" key="1">
    <citation type="journal article" date="2022" name="Mol. Ecol. Resour.">
        <title>The genomes of chicory, endive, great burdock and yacon provide insights into Asteraceae palaeo-polyploidization history and plant inulin production.</title>
        <authorList>
            <person name="Fan W."/>
            <person name="Wang S."/>
            <person name="Wang H."/>
            <person name="Wang A."/>
            <person name="Jiang F."/>
            <person name="Liu H."/>
            <person name="Zhao H."/>
            <person name="Xu D."/>
            <person name="Zhang Y."/>
        </authorList>
    </citation>
    <scope>NUCLEOTIDE SEQUENCE [LARGE SCALE GENOMIC DNA]</scope>
    <source>
        <strain evidence="2">cv. Yunnan</strain>
    </source>
</reference>
<keyword evidence="2" id="KW-1185">Reference proteome</keyword>
<name>A0ACB8XYM9_9ASTR</name>
<proteinExistence type="predicted"/>
<evidence type="ECO:0000313" key="2">
    <source>
        <dbReference type="Proteomes" id="UP001056120"/>
    </source>
</evidence>